<proteinExistence type="predicted"/>
<feature type="domain" description="GIT Spa2 homology (SHD)" evidence="4">
    <location>
        <begin position="86"/>
        <end position="116"/>
    </location>
</feature>
<dbReference type="RefSeq" id="XP_018285327.1">
    <property type="nucleotide sequence ID" value="XM_018438796.1"/>
</dbReference>
<dbReference type="InterPro" id="IPR039892">
    <property type="entry name" value="Spa2/Sph1"/>
</dbReference>
<feature type="compositionally biased region" description="Pro residues" evidence="3">
    <location>
        <begin position="209"/>
        <end position="218"/>
    </location>
</feature>
<accession>A0A167K4U9</accession>
<keyword evidence="1" id="KW-0677">Repeat</keyword>
<dbReference type="InterPro" id="IPR056439">
    <property type="entry name" value="VBS_C3G9"/>
</dbReference>
<keyword evidence="2" id="KW-0175">Coiled coil</keyword>
<feature type="compositionally biased region" description="Polar residues" evidence="3">
    <location>
        <begin position="37"/>
        <end position="47"/>
    </location>
</feature>
<gene>
    <name evidence="5" type="ORF">PHYBLDRAFT_183587</name>
</gene>
<dbReference type="Pfam" id="PF08518">
    <property type="entry name" value="GIT_SHD"/>
    <property type="match status" value="2"/>
</dbReference>
<feature type="domain" description="GIT Spa2 homology (SHD)" evidence="4">
    <location>
        <begin position="152"/>
        <end position="182"/>
    </location>
</feature>
<feature type="region of interest" description="Disordered" evidence="3">
    <location>
        <begin position="607"/>
        <end position="699"/>
    </location>
</feature>
<evidence type="ECO:0000256" key="2">
    <source>
        <dbReference type="SAM" id="Coils"/>
    </source>
</evidence>
<dbReference type="GO" id="GO:0005078">
    <property type="term" value="F:MAP-kinase scaffold activity"/>
    <property type="evidence" value="ECO:0007669"/>
    <property type="project" value="TreeGrafter"/>
</dbReference>
<reference evidence="6" key="1">
    <citation type="submission" date="2015-06" db="EMBL/GenBank/DDBJ databases">
        <title>Expansion of signal transduction pathways in fungi by whole-genome duplication.</title>
        <authorList>
            <consortium name="DOE Joint Genome Institute"/>
            <person name="Corrochano L.M."/>
            <person name="Kuo A."/>
            <person name="Marcet-Houben M."/>
            <person name="Polaino S."/>
            <person name="Salamov A."/>
            <person name="Villalobos J.M."/>
            <person name="Alvarez M.I."/>
            <person name="Avalos J."/>
            <person name="Benito E.P."/>
            <person name="Benoit I."/>
            <person name="Burger G."/>
            <person name="Camino L.P."/>
            <person name="Canovas D."/>
            <person name="Cerda-Olmedo E."/>
            <person name="Cheng J.-F."/>
            <person name="Dominguez A."/>
            <person name="Elias M."/>
            <person name="Eslava A.P."/>
            <person name="Glaser F."/>
            <person name="Grimwood J."/>
            <person name="Gutierrez G."/>
            <person name="Heitman J."/>
            <person name="Henrissat B."/>
            <person name="Iturriaga E.A."/>
            <person name="Lang B.F."/>
            <person name="Lavin J.L."/>
            <person name="Lee S."/>
            <person name="Li W."/>
            <person name="Lindquist E."/>
            <person name="Lopez-Garcia S."/>
            <person name="Luque E.M."/>
            <person name="Marcos A.T."/>
            <person name="Martin J."/>
            <person name="McCluskey K."/>
            <person name="Medina H.R."/>
            <person name="Miralles-Duran A."/>
            <person name="Miyazaki A."/>
            <person name="Munoz-Torres E."/>
            <person name="Oguiza J.A."/>
            <person name="Ohm R."/>
            <person name="Olmedo M."/>
            <person name="Orejas M."/>
            <person name="Ortiz-Castellanos L."/>
            <person name="Pisabarro A.G."/>
            <person name="Rodriguez-Romero J."/>
            <person name="Ruiz-Herrera J."/>
            <person name="Ruiz-Vazquez R."/>
            <person name="Sanz C."/>
            <person name="Schackwitz W."/>
            <person name="Schmutz J."/>
            <person name="Shahriari M."/>
            <person name="Shelest E."/>
            <person name="Silva-Franco F."/>
            <person name="Soanes D."/>
            <person name="Syed K."/>
            <person name="Tagua V.G."/>
            <person name="Talbot N.J."/>
            <person name="Thon M."/>
            <person name="De vries R.P."/>
            <person name="Wiebenga A."/>
            <person name="Yadav J.S."/>
            <person name="Braun E.L."/>
            <person name="Baker S."/>
            <person name="Garre V."/>
            <person name="Horwitz B."/>
            <person name="Torres-Martinez S."/>
            <person name="Idnurm A."/>
            <person name="Herrera-Estrella A."/>
            <person name="Gabaldon T."/>
            <person name="Grigoriev I.V."/>
        </authorList>
    </citation>
    <scope>NUCLEOTIDE SEQUENCE [LARGE SCALE GENOMIC DNA]</scope>
    <source>
        <strain evidence="6">NRRL 1555(-)</strain>
    </source>
</reference>
<sequence length="827" mass="91686">MAFAPSQSQSSSLWESRATLTTKTYSTSSRSTSYTSNVPSVYSSSRPSAAGHEDQARIYYDELKQAIVNILAKEAKEGPNQQRVNARLKLGRLNTLQFHELAMDVYDEQGRRYYPEKSGKTSYDTIHLSNFGTLLGPFLPVRDDFHPRRNQARQKLATLPVPRFQDLVSDVFSELKRRYPQFQEKIQVSHVPLKIQATPSQTQHSSPSPLSPPSPLPAQPSKSTNIVPVKGMISVEPADPSDDESSRPNTGVYKDEPKKEFFAPSKSSTKLWRESGNFQSLDSLMADLDNMVGLQKSDSGMGESMSYEQVERIRSDYEYKLAQMMKRIHQLEYEAIGNKSINTGGSSIKYDQLDKNYKRLEEDYNRLEREYNSQQEAVRQVKKDTQRLITDLKSLSSKTAILDQEKLQLEQQLRIAKEEAKMWQTKYENTNQEINYLKGISPTSETFKNDIRKENFLQPTREGIISQDSIMSYQTAINELLETARSSKPSGVLITMKTIIMISKRISENVEAFETSPQFSTTMAPRLHELKVSFSTTLTQLLASAKGHAMGMGMSPVSLLDASAGHLTAVIVEMTKFLGLTSQKDGIHSIGATAGATAGAGVSASTSSAAISKTVPTSSRSSSLKPRTQSSSSSIASSIQNSFAPRATQPTPQVIVQPQEQHHHQQQQQQHQQHSLSSNTRSNGTQEEPPLSPRSYLGPEELNDYLKEETDHIVQAIQSLLAALRSPNQINQVQKIIQSIDAIVSNIIRMARNAFSAGPGLALAAQGDPVLSEMAISKSKLLQLSSSAFAHSPEKASAAAKRDLAKEAYEIAKYIKELISIVEKVIG</sequence>
<feature type="compositionally biased region" description="Polar residues" evidence="3">
    <location>
        <begin position="675"/>
        <end position="686"/>
    </location>
</feature>
<dbReference type="OrthoDB" id="5588096at2759"/>
<feature type="region of interest" description="Disordered" evidence="3">
    <location>
        <begin position="197"/>
        <end position="259"/>
    </location>
</feature>
<protein>
    <recommendedName>
        <fullName evidence="4">GIT Spa2 homology (SHD) domain-containing protein</fullName>
    </recommendedName>
</protein>
<feature type="compositionally biased region" description="Low complexity" evidence="3">
    <location>
        <begin position="197"/>
        <end position="208"/>
    </location>
</feature>
<dbReference type="InParanoid" id="A0A167K4U9"/>
<dbReference type="Proteomes" id="UP000077315">
    <property type="component" value="Unassembled WGS sequence"/>
</dbReference>
<organism evidence="5 6">
    <name type="scientific">Phycomyces blakesleeanus (strain ATCC 8743b / DSM 1359 / FGSC 10004 / NBRC 33097 / NRRL 1555)</name>
    <dbReference type="NCBI Taxonomy" id="763407"/>
    <lineage>
        <taxon>Eukaryota</taxon>
        <taxon>Fungi</taxon>
        <taxon>Fungi incertae sedis</taxon>
        <taxon>Mucoromycota</taxon>
        <taxon>Mucoromycotina</taxon>
        <taxon>Mucoromycetes</taxon>
        <taxon>Mucorales</taxon>
        <taxon>Phycomycetaceae</taxon>
        <taxon>Phycomyces</taxon>
    </lineage>
</organism>
<evidence type="ECO:0000256" key="3">
    <source>
        <dbReference type="SAM" id="MobiDB-lite"/>
    </source>
</evidence>
<dbReference type="Pfam" id="PF23742">
    <property type="entry name" value="VBS_C3G9"/>
    <property type="match status" value="1"/>
</dbReference>
<evidence type="ECO:0000313" key="5">
    <source>
        <dbReference type="EMBL" id="OAD67287.1"/>
    </source>
</evidence>
<feature type="compositionally biased region" description="Low complexity" evidence="3">
    <location>
        <begin position="607"/>
        <end position="659"/>
    </location>
</feature>
<dbReference type="VEuPathDB" id="FungiDB:PHYBLDRAFT_183587"/>
<dbReference type="STRING" id="763407.A0A167K4U9"/>
<feature type="coiled-coil region" evidence="2">
    <location>
        <begin position="350"/>
        <end position="433"/>
    </location>
</feature>
<evidence type="ECO:0000313" key="6">
    <source>
        <dbReference type="Proteomes" id="UP000077315"/>
    </source>
</evidence>
<dbReference type="InterPro" id="IPR013724">
    <property type="entry name" value="GIT_SHD"/>
</dbReference>
<feature type="region of interest" description="Disordered" evidence="3">
    <location>
        <begin position="21"/>
        <end position="49"/>
    </location>
</feature>
<dbReference type="SMART" id="SM00555">
    <property type="entry name" value="GIT"/>
    <property type="match status" value="2"/>
</dbReference>
<dbReference type="GeneID" id="28999702"/>
<dbReference type="AlphaFoldDB" id="A0A167K4U9"/>
<dbReference type="EMBL" id="KV441024">
    <property type="protein sequence ID" value="OAD67287.1"/>
    <property type="molecule type" value="Genomic_DNA"/>
</dbReference>
<evidence type="ECO:0000256" key="1">
    <source>
        <dbReference type="ARBA" id="ARBA00022737"/>
    </source>
</evidence>
<dbReference type="PANTHER" id="PTHR21601:SF0">
    <property type="entry name" value="PROTEIN SPA2-RELATED"/>
    <property type="match status" value="1"/>
</dbReference>
<dbReference type="SUPFAM" id="SSF57997">
    <property type="entry name" value="Tropomyosin"/>
    <property type="match status" value="1"/>
</dbReference>
<dbReference type="PANTHER" id="PTHR21601">
    <property type="entry name" value="SPA2 PROTEIN"/>
    <property type="match status" value="1"/>
</dbReference>
<evidence type="ECO:0000259" key="4">
    <source>
        <dbReference type="SMART" id="SM00555"/>
    </source>
</evidence>
<name>A0A167K4U9_PHYB8</name>
<dbReference type="Pfam" id="PF12205">
    <property type="entry name" value="GIT1_C"/>
    <property type="match status" value="1"/>
</dbReference>
<keyword evidence="6" id="KW-1185">Reference proteome</keyword>
<feature type="compositionally biased region" description="Low complexity" evidence="3">
    <location>
        <begin position="21"/>
        <end position="36"/>
    </location>
</feature>
<dbReference type="InterPro" id="IPR022018">
    <property type="entry name" value="GIT1_C"/>
</dbReference>
<dbReference type="Gene3D" id="1.20.120.330">
    <property type="entry name" value="Nucleotidyltransferases domain 2"/>
    <property type="match status" value="1"/>
</dbReference>